<dbReference type="Gene3D" id="1.20.120.1450">
    <property type="match status" value="1"/>
</dbReference>
<organism evidence="1 2">
    <name type="scientific">Paenibacillus lemnae</name>
    <dbReference type="NCBI Taxonomy" id="1330551"/>
    <lineage>
        <taxon>Bacteria</taxon>
        <taxon>Bacillati</taxon>
        <taxon>Bacillota</taxon>
        <taxon>Bacilli</taxon>
        <taxon>Bacillales</taxon>
        <taxon>Paenibacillaceae</taxon>
        <taxon>Paenibacillus</taxon>
    </lineage>
</organism>
<dbReference type="GO" id="GO:0009234">
    <property type="term" value="P:menaquinone biosynthetic process"/>
    <property type="evidence" value="ECO:0007669"/>
    <property type="project" value="InterPro"/>
</dbReference>
<sequence>MKPYRVPELAQKFFQYDMIQNHTELPDFPDARVHLLYIFMQYHSARSKPEREELYALAASLVQMGLDTHESIDTNAEHQKEEHMRSRQLKVLAGDYFSSRFYQLLARSGDIESIALLSRAVSEVNVMKMRLYSRMKEMLLPSEEYLGYMVQLNMQLFLSFTPMIDEASRDLWKHLLQEFTRCETILRELDRSTTPNHGAESYSYWSILEQGSEEEKSMLTKKTVDSRDWKDLIRRHRTVESLLDKLRQSVDCIQSSVTAWSGKGGAAHIGHLVQPFIQRLNQCRPAVREG</sequence>
<accession>A0A848M714</accession>
<evidence type="ECO:0000313" key="2">
    <source>
        <dbReference type="Proteomes" id="UP000565468"/>
    </source>
</evidence>
<protein>
    <submittedName>
        <fullName evidence="1">Heptaprenyl diphosphate synthase component 1</fullName>
    </submittedName>
</protein>
<dbReference type="InterPro" id="IPR009920">
    <property type="entry name" value="HEPPP_synth_su1"/>
</dbReference>
<dbReference type="RefSeq" id="WP_169505751.1">
    <property type="nucleotide sequence ID" value="NZ_JABBPN010000013.1"/>
</dbReference>
<dbReference type="EMBL" id="JABBPN010000013">
    <property type="protein sequence ID" value="NMO96968.1"/>
    <property type="molecule type" value="Genomic_DNA"/>
</dbReference>
<name>A0A848M714_PAELE</name>
<gene>
    <name evidence="1" type="ORF">HII30_14475</name>
</gene>
<keyword evidence="2" id="KW-1185">Reference proteome</keyword>
<dbReference type="AlphaFoldDB" id="A0A848M714"/>
<reference evidence="1 2" key="1">
    <citation type="submission" date="2020-04" db="EMBL/GenBank/DDBJ databases">
        <title>Paenibacillus algicola sp. nov., a novel marine bacterium producing alginate lyase.</title>
        <authorList>
            <person name="Huang H."/>
        </authorList>
    </citation>
    <scope>NUCLEOTIDE SEQUENCE [LARGE SCALE GENOMIC DNA]</scope>
    <source>
        <strain evidence="1 2">L7-75</strain>
    </source>
</reference>
<dbReference type="Proteomes" id="UP000565468">
    <property type="component" value="Unassembled WGS sequence"/>
</dbReference>
<proteinExistence type="predicted"/>
<dbReference type="Pfam" id="PF07307">
    <property type="entry name" value="HEPPP_synt_1"/>
    <property type="match status" value="1"/>
</dbReference>
<evidence type="ECO:0000313" key="1">
    <source>
        <dbReference type="EMBL" id="NMO96968.1"/>
    </source>
</evidence>
<comment type="caution">
    <text evidence="1">The sequence shown here is derived from an EMBL/GenBank/DDBJ whole genome shotgun (WGS) entry which is preliminary data.</text>
</comment>